<dbReference type="Proteomes" id="UP000057938">
    <property type="component" value="Chromosome"/>
</dbReference>
<dbReference type="STRING" id="361183.AMC99_01413"/>
<accession>A0A0M5L2P7</accession>
<dbReference type="AlphaFoldDB" id="A0A0M5L2P7"/>
<evidence type="ECO:0000313" key="3">
    <source>
        <dbReference type="Proteomes" id="UP000057938"/>
    </source>
</evidence>
<dbReference type="PATRIC" id="fig|361183.4.peg.1386"/>
<reference evidence="2 3" key="1">
    <citation type="submission" date="2015-09" db="EMBL/GenBank/DDBJ databases">
        <title>Complete genome sequence of a benzo[a]pyrene-degrading bacterium Altererythrobacter epoxidivorans CGMCC 1.7731T.</title>
        <authorList>
            <person name="Li Z."/>
            <person name="Cheng H."/>
            <person name="Huo Y."/>
            <person name="Xu X."/>
        </authorList>
    </citation>
    <scope>NUCLEOTIDE SEQUENCE [LARGE SCALE GENOMIC DNA]</scope>
    <source>
        <strain evidence="2 3">CGMCC 1.7731</strain>
    </source>
</reference>
<keyword evidence="1" id="KW-0812">Transmembrane</keyword>
<name>A0A0M5L2P7_9SPHN</name>
<organism evidence="2 3">
    <name type="scientific">Altererythrobacter epoxidivorans</name>
    <dbReference type="NCBI Taxonomy" id="361183"/>
    <lineage>
        <taxon>Bacteria</taxon>
        <taxon>Pseudomonadati</taxon>
        <taxon>Pseudomonadota</taxon>
        <taxon>Alphaproteobacteria</taxon>
        <taxon>Sphingomonadales</taxon>
        <taxon>Erythrobacteraceae</taxon>
        <taxon>Altererythrobacter</taxon>
    </lineage>
</organism>
<dbReference type="EMBL" id="CP012669">
    <property type="protein sequence ID" value="ALE16707.1"/>
    <property type="molecule type" value="Genomic_DNA"/>
</dbReference>
<keyword evidence="1" id="KW-0472">Membrane</keyword>
<feature type="transmembrane region" description="Helical" evidence="1">
    <location>
        <begin position="59"/>
        <end position="83"/>
    </location>
</feature>
<protein>
    <submittedName>
        <fullName evidence="2">Uncharacterized protein</fullName>
    </submittedName>
</protein>
<feature type="transmembrane region" description="Helical" evidence="1">
    <location>
        <begin position="6"/>
        <end position="27"/>
    </location>
</feature>
<proteinExistence type="predicted"/>
<sequence>MLLDHALTFASASLAGSAGLSFAIAKYSPAVKPFFRQLLSTAAPIAATFLVLLDGQDSAVLHGGDLLFGGAVSALAFGTSYGVTRLITPRRRGGLPSA</sequence>
<dbReference type="KEGG" id="aep:AMC99_01413"/>
<keyword evidence="3" id="KW-1185">Reference proteome</keyword>
<keyword evidence="1" id="KW-1133">Transmembrane helix</keyword>
<evidence type="ECO:0000313" key="2">
    <source>
        <dbReference type="EMBL" id="ALE16707.1"/>
    </source>
</evidence>
<feature type="transmembrane region" description="Helical" evidence="1">
    <location>
        <begin position="34"/>
        <end position="53"/>
    </location>
</feature>
<evidence type="ECO:0000256" key="1">
    <source>
        <dbReference type="SAM" id="Phobius"/>
    </source>
</evidence>
<gene>
    <name evidence="2" type="ORF">AMC99_01413</name>
</gene>